<keyword evidence="4 9" id="KW-0808">Transferase</keyword>
<feature type="active site" evidence="9">
    <location>
        <position position="157"/>
    </location>
</feature>
<keyword evidence="13" id="KW-1185">Reference proteome</keyword>
<comment type="catalytic activity">
    <reaction evidence="9">
        <text>4-CDP-2-C-methyl-D-erythritol + ATP = 4-CDP-2-C-methyl-D-erythritol 2-phosphate + ADP + H(+)</text>
        <dbReference type="Rhea" id="RHEA:18437"/>
        <dbReference type="ChEBI" id="CHEBI:15378"/>
        <dbReference type="ChEBI" id="CHEBI:30616"/>
        <dbReference type="ChEBI" id="CHEBI:57823"/>
        <dbReference type="ChEBI" id="CHEBI:57919"/>
        <dbReference type="ChEBI" id="CHEBI:456216"/>
        <dbReference type="EC" id="2.7.1.148"/>
    </reaction>
</comment>
<evidence type="ECO:0000313" key="13">
    <source>
        <dbReference type="Proteomes" id="UP000323917"/>
    </source>
</evidence>
<comment type="function">
    <text evidence="9">Catalyzes the phosphorylation of the position 2 hydroxy group of 4-diphosphocytidyl-2C-methyl-D-erythritol.</text>
</comment>
<dbReference type="UniPathway" id="UPA00056">
    <property type="reaction ID" value="UER00094"/>
</dbReference>
<dbReference type="InterPro" id="IPR006204">
    <property type="entry name" value="GHMP_kinase_N_dom"/>
</dbReference>
<feature type="domain" description="GHMP kinase N-terminal" evidence="10">
    <location>
        <begin position="87"/>
        <end position="165"/>
    </location>
</feature>
<dbReference type="HAMAP" id="MF_00061">
    <property type="entry name" value="IspE"/>
    <property type="match status" value="1"/>
</dbReference>
<dbReference type="InterPro" id="IPR020568">
    <property type="entry name" value="Ribosomal_Su5_D2-typ_SF"/>
</dbReference>
<dbReference type="SUPFAM" id="SSF55060">
    <property type="entry name" value="GHMP Kinase, C-terminal domain"/>
    <property type="match status" value="1"/>
</dbReference>
<dbReference type="GO" id="GO:0016114">
    <property type="term" value="P:terpenoid biosynthetic process"/>
    <property type="evidence" value="ECO:0007669"/>
    <property type="project" value="UniProtKB-UniRule"/>
</dbReference>
<evidence type="ECO:0000259" key="10">
    <source>
        <dbReference type="Pfam" id="PF00288"/>
    </source>
</evidence>
<dbReference type="Gene3D" id="3.30.230.10">
    <property type="match status" value="1"/>
</dbReference>
<dbReference type="EC" id="2.7.1.148" evidence="2 9"/>
<comment type="pathway">
    <text evidence="9">Isoprenoid biosynthesis; isopentenyl diphosphate biosynthesis via DXP pathway; isopentenyl diphosphate from 1-deoxy-D-xylulose 5-phosphate: step 3/6.</text>
</comment>
<dbReference type="GO" id="GO:0019288">
    <property type="term" value="P:isopentenyl diphosphate biosynthetic process, methylerythritol 4-phosphate pathway"/>
    <property type="evidence" value="ECO:0007669"/>
    <property type="project" value="UniProtKB-UniRule"/>
</dbReference>
<dbReference type="Gene3D" id="3.30.70.890">
    <property type="entry name" value="GHMP kinase, C-terminal domain"/>
    <property type="match status" value="1"/>
</dbReference>
<dbReference type="Pfam" id="PF00288">
    <property type="entry name" value="GHMP_kinases_N"/>
    <property type="match status" value="1"/>
</dbReference>
<feature type="binding site" evidence="9">
    <location>
        <begin position="115"/>
        <end position="125"/>
    </location>
    <ligand>
        <name>ATP</name>
        <dbReference type="ChEBI" id="CHEBI:30616"/>
    </ligand>
</feature>
<dbReference type="Proteomes" id="UP000323917">
    <property type="component" value="Chromosome"/>
</dbReference>
<dbReference type="GO" id="GO:0005524">
    <property type="term" value="F:ATP binding"/>
    <property type="evidence" value="ECO:0007669"/>
    <property type="project" value="UniProtKB-UniRule"/>
</dbReference>
<dbReference type="GO" id="GO:0050515">
    <property type="term" value="F:4-(cytidine 5'-diphospho)-2-C-methyl-D-erythritol kinase activity"/>
    <property type="evidence" value="ECO:0007669"/>
    <property type="project" value="UniProtKB-UniRule"/>
</dbReference>
<evidence type="ECO:0000313" key="12">
    <source>
        <dbReference type="EMBL" id="QEG34038.1"/>
    </source>
</evidence>
<dbReference type="Pfam" id="PF08544">
    <property type="entry name" value="GHMP_kinases_C"/>
    <property type="match status" value="1"/>
</dbReference>
<gene>
    <name evidence="9 12" type="primary">ispE</name>
    <name evidence="12" type="ORF">Pr1d_13100</name>
</gene>
<dbReference type="EMBL" id="CP042913">
    <property type="protein sequence ID" value="QEG34038.1"/>
    <property type="molecule type" value="Genomic_DNA"/>
</dbReference>
<dbReference type="SUPFAM" id="SSF54211">
    <property type="entry name" value="Ribosomal protein S5 domain 2-like"/>
    <property type="match status" value="1"/>
</dbReference>
<dbReference type="OrthoDB" id="9809438at2"/>
<reference evidence="12 13" key="1">
    <citation type="submission" date="2019-08" db="EMBL/GenBank/DDBJ databases">
        <title>Deep-cultivation of Planctomycetes and their phenomic and genomic characterization uncovers novel biology.</title>
        <authorList>
            <person name="Wiegand S."/>
            <person name="Jogler M."/>
            <person name="Boedeker C."/>
            <person name="Pinto D."/>
            <person name="Vollmers J."/>
            <person name="Rivas-Marin E."/>
            <person name="Kohn T."/>
            <person name="Peeters S.H."/>
            <person name="Heuer A."/>
            <person name="Rast P."/>
            <person name="Oberbeckmann S."/>
            <person name="Bunk B."/>
            <person name="Jeske O."/>
            <person name="Meyerdierks A."/>
            <person name="Storesund J.E."/>
            <person name="Kallscheuer N."/>
            <person name="Luecker S."/>
            <person name="Lage O.M."/>
            <person name="Pohl T."/>
            <person name="Merkel B.J."/>
            <person name="Hornburger P."/>
            <person name="Mueller R.-W."/>
            <person name="Bruemmer F."/>
            <person name="Labrenz M."/>
            <person name="Spormann A.M."/>
            <person name="Op den Camp H."/>
            <person name="Overmann J."/>
            <person name="Amann R."/>
            <person name="Jetten M.S.M."/>
            <person name="Mascher T."/>
            <person name="Medema M.H."/>
            <person name="Devos D.P."/>
            <person name="Kaster A.-K."/>
            <person name="Ovreas L."/>
            <person name="Rohde M."/>
            <person name="Galperin M.Y."/>
            <person name="Jogler C."/>
        </authorList>
    </citation>
    <scope>NUCLEOTIDE SEQUENCE [LARGE SCALE GENOMIC DNA]</scope>
    <source>
        <strain evidence="12 13">Pr1d</strain>
    </source>
</reference>
<evidence type="ECO:0000256" key="8">
    <source>
        <dbReference type="ARBA" id="ARBA00032554"/>
    </source>
</evidence>
<evidence type="ECO:0000256" key="6">
    <source>
        <dbReference type="ARBA" id="ARBA00022777"/>
    </source>
</evidence>
<comment type="similarity">
    <text evidence="1 9">Belongs to the GHMP kinase family. IspE subfamily.</text>
</comment>
<dbReference type="InterPro" id="IPR004424">
    <property type="entry name" value="IspE"/>
</dbReference>
<dbReference type="NCBIfam" id="NF011202">
    <property type="entry name" value="PRK14608.1"/>
    <property type="match status" value="1"/>
</dbReference>
<evidence type="ECO:0000256" key="5">
    <source>
        <dbReference type="ARBA" id="ARBA00022741"/>
    </source>
</evidence>
<name>A0A5B9Q4S6_9BACT</name>
<dbReference type="NCBIfam" id="TIGR00154">
    <property type="entry name" value="ispE"/>
    <property type="match status" value="1"/>
</dbReference>
<dbReference type="PANTHER" id="PTHR43527:SF2">
    <property type="entry name" value="4-DIPHOSPHOCYTIDYL-2-C-METHYL-D-ERYTHRITOL KINASE, CHLOROPLASTIC"/>
    <property type="match status" value="1"/>
</dbReference>
<sequence length="313" mass="33220">MVPRKAGTDWEILAPAKLNLYLKVLGKRSDGFHDLDTLMVPVQLCDQLRWCPENSGRPVQAESCSLTVDSRALNPGPSLHSLNSSENLVLQAAHLVAARIGRPPHGHFQLTKRIPLQAGLGGGSSDAAATLRLTNACWKAGLAESELAQLAAELGSDVPFFLHSGPAICRGRGERISTAAGLANLHFVLVKPSFGLSTAQVFQEFSSSKEQIQSSNDNSTARLTSLIGALQAGALSTASRWMTNCLESAAARIAPEILCIKNLLADAGCRGQLMTGSGSTLFGIARSARHARWIARQLSAQSMGTVLVTSTSW</sequence>
<dbReference type="PANTHER" id="PTHR43527">
    <property type="entry name" value="4-DIPHOSPHOCYTIDYL-2-C-METHYL-D-ERYTHRITOL KINASE, CHLOROPLASTIC"/>
    <property type="match status" value="1"/>
</dbReference>
<dbReference type="AlphaFoldDB" id="A0A5B9Q4S6"/>
<evidence type="ECO:0000256" key="4">
    <source>
        <dbReference type="ARBA" id="ARBA00022679"/>
    </source>
</evidence>
<evidence type="ECO:0000256" key="1">
    <source>
        <dbReference type="ARBA" id="ARBA00009684"/>
    </source>
</evidence>
<proteinExistence type="inferred from homology"/>
<keyword evidence="6 9" id="KW-0418">Kinase</keyword>
<dbReference type="InterPro" id="IPR013750">
    <property type="entry name" value="GHMP_kinase_C_dom"/>
</dbReference>
<dbReference type="InterPro" id="IPR036554">
    <property type="entry name" value="GHMP_kinase_C_sf"/>
</dbReference>
<dbReference type="KEGG" id="bgok:Pr1d_13100"/>
<evidence type="ECO:0000256" key="3">
    <source>
        <dbReference type="ARBA" id="ARBA00017473"/>
    </source>
</evidence>
<keyword evidence="7 9" id="KW-0067">ATP-binding</keyword>
<evidence type="ECO:0000256" key="7">
    <source>
        <dbReference type="ARBA" id="ARBA00022840"/>
    </source>
</evidence>
<feature type="active site" evidence="9">
    <location>
        <position position="17"/>
    </location>
</feature>
<evidence type="ECO:0000259" key="11">
    <source>
        <dbReference type="Pfam" id="PF08544"/>
    </source>
</evidence>
<dbReference type="PIRSF" id="PIRSF010376">
    <property type="entry name" value="IspE"/>
    <property type="match status" value="1"/>
</dbReference>
<accession>A0A5B9Q4S6</accession>
<protein>
    <recommendedName>
        <fullName evidence="3 9">4-diphosphocytidyl-2-C-methyl-D-erythritol kinase</fullName>
        <shortName evidence="9">CMK</shortName>
        <ecNumber evidence="2 9">2.7.1.148</ecNumber>
    </recommendedName>
    <alternativeName>
        <fullName evidence="8 9">4-(cytidine-5'-diphospho)-2-C-methyl-D-erythritol kinase</fullName>
    </alternativeName>
</protein>
<keyword evidence="5 9" id="KW-0547">Nucleotide-binding</keyword>
<dbReference type="InterPro" id="IPR014721">
    <property type="entry name" value="Ribsml_uS5_D2-typ_fold_subgr"/>
</dbReference>
<organism evidence="12 13">
    <name type="scientific">Bythopirellula goksoeyrii</name>
    <dbReference type="NCBI Taxonomy" id="1400387"/>
    <lineage>
        <taxon>Bacteria</taxon>
        <taxon>Pseudomonadati</taxon>
        <taxon>Planctomycetota</taxon>
        <taxon>Planctomycetia</taxon>
        <taxon>Pirellulales</taxon>
        <taxon>Lacipirellulaceae</taxon>
        <taxon>Bythopirellula</taxon>
    </lineage>
</organism>
<feature type="domain" description="GHMP kinase C-terminal" evidence="11">
    <location>
        <begin position="227"/>
        <end position="300"/>
    </location>
</feature>
<evidence type="ECO:0000256" key="9">
    <source>
        <dbReference type="HAMAP-Rule" id="MF_00061"/>
    </source>
</evidence>
<keyword evidence="9" id="KW-0414">Isoprene biosynthesis</keyword>
<dbReference type="RefSeq" id="WP_148072734.1">
    <property type="nucleotide sequence ID" value="NZ_CP042913.1"/>
</dbReference>
<evidence type="ECO:0000256" key="2">
    <source>
        <dbReference type="ARBA" id="ARBA00012052"/>
    </source>
</evidence>